<dbReference type="InterPro" id="IPR010060">
    <property type="entry name" value="NRPS_synth"/>
</dbReference>
<dbReference type="Pfam" id="PF00550">
    <property type="entry name" value="PP-binding"/>
    <property type="match status" value="1"/>
</dbReference>
<feature type="non-terminal residue" evidence="2">
    <location>
        <position position="995"/>
    </location>
</feature>
<organism evidence="2 3">
    <name type="scientific">Nitrosospira multiformis</name>
    <dbReference type="NCBI Taxonomy" id="1231"/>
    <lineage>
        <taxon>Bacteria</taxon>
        <taxon>Pseudomonadati</taxon>
        <taxon>Pseudomonadota</taxon>
        <taxon>Betaproteobacteria</taxon>
        <taxon>Nitrosomonadales</taxon>
        <taxon>Nitrosomonadaceae</taxon>
        <taxon>Nitrosospira</taxon>
    </lineage>
</organism>
<dbReference type="RefSeq" id="WP_254772812.1">
    <property type="nucleotide sequence ID" value="NZ_FOCT01000036.1"/>
</dbReference>
<gene>
    <name evidence="2" type="ORF">SAMN05216404_1361</name>
</gene>
<dbReference type="Proteomes" id="UP000183898">
    <property type="component" value="Unassembled WGS sequence"/>
</dbReference>
<evidence type="ECO:0000313" key="2">
    <source>
        <dbReference type="EMBL" id="SEO53048.1"/>
    </source>
</evidence>
<proteinExistence type="predicted"/>
<dbReference type="Gene3D" id="1.10.1200.10">
    <property type="entry name" value="ACP-like"/>
    <property type="match status" value="1"/>
</dbReference>
<protein>
    <submittedName>
        <fullName evidence="2">Non-ribosomal peptide synthase domain TIGR01720</fullName>
    </submittedName>
</protein>
<name>A0A1H8QG78_9PROT</name>
<feature type="domain" description="Carrier" evidence="1">
    <location>
        <begin position="1"/>
        <end position="42"/>
    </location>
</feature>
<dbReference type="PANTHER" id="PTHR45398:SF1">
    <property type="entry name" value="ENZYME, PUTATIVE (JCVI)-RELATED"/>
    <property type="match status" value="1"/>
</dbReference>
<dbReference type="InterPro" id="IPR036736">
    <property type="entry name" value="ACP-like_sf"/>
</dbReference>
<dbReference type="CDD" id="cd19534">
    <property type="entry name" value="E_NRPS"/>
    <property type="match status" value="1"/>
</dbReference>
<evidence type="ECO:0000259" key="1">
    <source>
        <dbReference type="PROSITE" id="PS50075"/>
    </source>
</evidence>
<accession>A0A1H8QG78</accession>
<dbReference type="Pfam" id="PF00668">
    <property type="entry name" value="Condensation"/>
    <property type="match status" value="2"/>
</dbReference>
<dbReference type="Gene3D" id="3.30.559.30">
    <property type="entry name" value="Nonribosomal peptide synthetase, condensation domain"/>
    <property type="match status" value="2"/>
</dbReference>
<feature type="non-terminal residue" evidence="2">
    <location>
        <position position="1"/>
    </location>
</feature>
<dbReference type="PROSITE" id="PS50075">
    <property type="entry name" value="CARRIER"/>
    <property type="match status" value="1"/>
</dbReference>
<dbReference type="InterPro" id="IPR023213">
    <property type="entry name" value="CAT-like_dom_sf"/>
</dbReference>
<dbReference type="Gene3D" id="3.30.559.10">
    <property type="entry name" value="Chloramphenicol acetyltransferase-like domain"/>
    <property type="match status" value="2"/>
</dbReference>
<dbReference type="AlphaFoldDB" id="A0A1H8QG78"/>
<evidence type="ECO:0000313" key="3">
    <source>
        <dbReference type="Proteomes" id="UP000183898"/>
    </source>
</evidence>
<sequence length="995" mass="111840">GDSILSLQIVTRARRAGWKITPRQLFERQSIAALAAVAMALEAQDATVATLAPIASAQLPEGLSDGGSGRHLPLLPIQAEFFAQEIPARHHWNQAALLKSREHLDPAHLGLALEAVVRHHDALRFCFVRNESGQWQQFCEQQFCGESIADDLLWVRKDSTEADLEALCNEAQRSLNLVEGPLLRAVLFDMDDRSQRLLLVIHHLVIDGVSWRILLEDLQSAYSQARNAQAITLPEKSGSYEAWAGRLQGYAHEHAEELAYWRSLTGAPVTLPCDNFDGASFVRQQCDAVLKLGKAPTHALLKQAPAAYRTQVNDLLLTALGSALCRWSGHKKILVDLEGHGREDLYDVDLSQTVGWFTSLYPVMLDPSGDLDQRIKRIKEDLRRIPNRGVGYGLFKYHGTLEQREILASLPKPEVVFNYLGQFDASFDESALWTLAAEPVGDLTDENAPLSHDISISGHVYEGELQLTVSYSDTRYHKSTIQALINTYRTELETLIAHCISGIQGITPSDFPLAPITQQELDSLPIPASQLEDLYPLSPLQSGILFHSVFDKDDQGIYLNQLRADIEGLDATRFKAAWQAVVSCHPVLRTGFTIQDEKPLQWVSKTVELPFVEYDWRDREDAERDLEALAQAEHASGFDLAKPPLMRFALVRLADDRYHFIWTIHHLLLDGWSTSQLAGEVLRRYAGGFSPAQEASFRGRGEYRRFIEWLQRRDVEVSEAYWRERLKGIGEPTRLAATLPTHRGNPDHEEHFGEHITELPLSLTERLVQFARRERVTLNTLVQAGWAILLSWYTGKQTVLFGATVAGRPADLPGAEHLLGLFINTLPVSVTLQPEHQVGTWLRDLQAQNLASREHEQTPLYEIQRWLGQSGQGLFDSILVFENYPMDEALRESTPGGLAFSNIRNRESSNYPMMVSVMQSNVLSLGYSYDCRYFSRAVVESIAAQLNRLLDRIVATHANSPRRLGDIDILSEAERAQLKAWGINEQRYGNAEPVH</sequence>
<reference evidence="2 3" key="1">
    <citation type="submission" date="2016-10" db="EMBL/GenBank/DDBJ databases">
        <authorList>
            <person name="de Groot N.N."/>
        </authorList>
    </citation>
    <scope>NUCLEOTIDE SEQUENCE [LARGE SCALE GENOMIC DNA]</scope>
    <source>
        <strain evidence="2 3">Nl18</strain>
    </source>
</reference>
<dbReference type="CDD" id="cd19543">
    <property type="entry name" value="DCL_NRPS"/>
    <property type="match status" value="1"/>
</dbReference>
<dbReference type="SUPFAM" id="SSF52777">
    <property type="entry name" value="CoA-dependent acyltransferases"/>
    <property type="match status" value="4"/>
</dbReference>
<dbReference type="NCBIfam" id="TIGR01720">
    <property type="entry name" value="NRPS-para261"/>
    <property type="match status" value="1"/>
</dbReference>
<dbReference type="InterPro" id="IPR001242">
    <property type="entry name" value="Condensation_dom"/>
</dbReference>
<dbReference type="EMBL" id="FOCT01000036">
    <property type="protein sequence ID" value="SEO53048.1"/>
    <property type="molecule type" value="Genomic_DNA"/>
</dbReference>
<dbReference type="PANTHER" id="PTHR45398">
    <property type="match status" value="1"/>
</dbReference>
<dbReference type="GO" id="GO:0003824">
    <property type="term" value="F:catalytic activity"/>
    <property type="evidence" value="ECO:0007669"/>
    <property type="project" value="InterPro"/>
</dbReference>
<dbReference type="InterPro" id="IPR009081">
    <property type="entry name" value="PP-bd_ACP"/>
</dbReference>